<keyword evidence="2" id="KW-1134">Transmembrane beta strand</keyword>
<accession>A0A5N3QUC7</accession>
<dbReference type="Proteomes" id="UP000326789">
    <property type="component" value="Unassembled WGS sequence"/>
</dbReference>
<dbReference type="Gene3D" id="2.20.200.10">
    <property type="entry name" value="Outer membrane efflux proteins (OEP)"/>
    <property type="match status" value="1"/>
</dbReference>
<dbReference type="Gene3D" id="1.20.1600.10">
    <property type="entry name" value="Outer membrane efflux proteins (OEP)"/>
    <property type="match status" value="1"/>
</dbReference>
<sequence>MSKSNYLMPLAISTALLLTGCSIGPDYQVPTVTLEETYMNAQNTDSFEETAGWWYRFDDPVLNQLVEEAQQQNISLRVASERIQMAKNYHKIVESYKLPTVNIGAGYYHYQISENTPLVGDLVSPISVPANLQPALGSSVSVADNQQSGLLLGASVGWELDLFGRIEHQTQAAQIRTEQSVIYRKGLYTLITAEVIHNYLQLRGAQERIQVLGESISDQREILSLTLKVMDSGFGSELDVAQARANLAAVESMLPQLKVSEQVHKHRLSILLEKSLRDIDAQLAAPGKIKEIEGVIPTGLPSDLLSRRFDIAFAEREMAAINQEVGAAVANQYPKFFLTGAPGLSAGDFSDLFNSDSLGWVGSAGISWNVFDAGRGDAMVAFNEARFKSAVLEYQNRVDTAFKEVDSMLFTYGRSKENQAKVNVATNETAKAVDKAKSLYKAGLVDSFSVLDAQRQLNMMRDQQVIAKLQTSEVTVKLYKALGGDWSLPESQ</sequence>
<evidence type="ECO:0000313" key="4">
    <source>
        <dbReference type="Proteomes" id="UP000326789"/>
    </source>
</evidence>
<evidence type="ECO:0000256" key="2">
    <source>
        <dbReference type="RuleBase" id="RU362097"/>
    </source>
</evidence>
<comment type="caution">
    <text evidence="3">The sequence shown here is derived from an EMBL/GenBank/DDBJ whole genome shotgun (WGS) entry which is preliminary data.</text>
</comment>
<gene>
    <name evidence="3" type="ORF">F2P58_22275</name>
</gene>
<dbReference type="Pfam" id="PF02321">
    <property type="entry name" value="OEP"/>
    <property type="match status" value="2"/>
</dbReference>
<keyword evidence="2" id="KW-0812">Transmembrane</keyword>
<dbReference type="RefSeq" id="WP_150872973.1">
    <property type="nucleotide sequence ID" value="NZ_VWSE01000010.1"/>
</dbReference>
<proteinExistence type="inferred from homology"/>
<dbReference type="PROSITE" id="PS51257">
    <property type="entry name" value="PROKAR_LIPOPROTEIN"/>
    <property type="match status" value="1"/>
</dbReference>
<organism evidence="3 4">
    <name type="scientific">Vibrio fortis</name>
    <dbReference type="NCBI Taxonomy" id="212667"/>
    <lineage>
        <taxon>Bacteria</taxon>
        <taxon>Pseudomonadati</taxon>
        <taxon>Pseudomonadota</taxon>
        <taxon>Gammaproteobacteria</taxon>
        <taxon>Vibrionales</taxon>
        <taxon>Vibrionaceae</taxon>
        <taxon>Vibrio</taxon>
    </lineage>
</organism>
<dbReference type="PANTHER" id="PTHR30203">
    <property type="entry name" value="OUTER MEMBRANE CATION EFFLUX PROTEIN"/>
    <property type="match status" value="1"/>
</dbReference>
<dbReference type="SUPFAM" id="SSF56954">
    <property type="entry name" value="Outer membrane efflux proteins (OEP)"/>
    <property type="match status" value="1"/>
</dbReference>
<dbReference type="GO" id="GO:0009279">
    <property type="term" value="C:cell outer membrane"/>
    <property type="evidence" value="ECO:0007669"/>
    <property type="project" value="UniProtKB-SubCell"/>
</dbReference>
<keyword evidence="2" id="KW-0564">Palmitate</keyword>
<protein>
    <submittedName>
        <fullName evidence="3">Efflux transporter outer membrane subunit</fullName>
    </submittedName>
</protein>
<dbReference type="EMBL" id="VWSE01000010">
    <property type="protein sequence ID" value="KAB0285261.1"/>
    <property type="molecule type" value="Genomic_DNA"/>
</dbReference>
<dbReference type="InterPro" id="IPR010131">
    <property type="entry name" value="MdtP/NodT-like"/>
</dbReference>
<dbReference type="PANTHER" id="PTHR30203:SF25">
    <property type="entry name" value="OUTER MEMBRANE PROTEIN-RELATED"/>
    <property type="match status" value="1"/>
</dbReference>
<name>A0A5N3QUC7_9VIBR</name>
<reference evidence="3 4" key="1">
    <citation type="submission" date="2019-09" db="EMBL/GenBank/DDBJ databases">
        <title>Whole genome sequence of Vibrio fortis.</title>
        <authorList>
            <person name="Das S.K."/>
        </authorList>
    </citation>
    <scope>NUCLEOTIDE SEQUENCE [LARGE SCALE GENOMIC DNA]</scope>
    <source>
        <strain evidence="3 4">AN60</strain>
    </source>
</reference>
<evidence type="ECO:0000313" key="3">
    <source>
        <dbReference type="EMBL" id="KAB0285261.1"/>
    </source>
</evidence>
<keyword evidence="2" id="KW-0472">Membrane</keyword>
<comment type="subcellular location">
    <subcellularLocation>
        <location evidence="2">Cell outer membrane</location>
        <topology evidence="2">Lipid-anchor</topology>
    </subcellularLocation>
</comment>
<dbReference type="AlphaFoldDB" id="A0A5N3QUC7"/>
<comment type="similarity">
    <text evidence="1 2">Belongs to the outer membrane factor (OMF) (TC 1.B.17) family.</text>
</comment>
<dbReference type="NCBIfam" id="TIGR01845">
    <property type="entry name" value="outer_NodT"/>
    <property type="match status" value="1"/>
</dbReference>
<keyword evidence="2" id="KW-0449">Lipoprotein</keyword>
<evidence type="ECO:0000256" key="1">
    <source>
        <dbReference type="ARBA" id="ARBA00007613"/>
    </source>
</evidence>
<dbReference type="GO" id="GO:0015562">
    <property type="term" value="F:efflux transmembrane transporter activity"/>
    <property type="evidence" value="ECO:0007669"/>
    <property type="project" value="InterPro"/>
</dbReference>
<dbReference type="InterPro" id="IPR003423">
    <property type="entry name" value="OMP_efflux"/>
</dbReference>